<evidence type="ECO:0000313" key="5">
    <source>
        <dbReference type="Proteomes" id="UP000176988"/>
    </source>
</evidence>
<comment type="caution">
    <text evidence="4">The sequence shown here is derived from an EMBL/GenBank/DDBJ whole genome shotgun (WGS) entry which is preliminary data.</text>
</comment>
<dbReference type="Pfam" id="PF11258">
    <property type="entry name" value="DUF3048"/>
    <property type="match status" value="1"/>
</dbReference>
<dbReference type="Pfam" id="PF17479">
    <property type="entry name" value="DUF3048_C"/>
    <property type="match status" value="1"/>
</dbReference>
<evidence type="ECO:0000259" key="3">
    <source>
        <dbReference type="Pfam" id="PF17479"/>
    </source>
</evidence>
<proteinExistence type="predicted"/>
<reference evidence="4 5" key="1">
    <citation type="journal article" date="2016" name="Nat. Commun.">
        <title>Thousands of microbial genomes shed light on interconnected biogeochemical processes in an aquifer system.</title>
        <authorList>
            <person name="Anantharaman K."/>
            <person name="Brown C.T."/>
            <person name="Hug L.A."/>
            <person name="Sharon I."/>
            <person name="Castelle C.J."/>
            <person name="Probst A.J."/>
            <person name="Thomas B.C."/>
            <person name="Singh A."/>
            <person name="Wilkins M.J."/>
            <person name="Karaoz U."/>
            <person name="Brodie E.L."/>
            <person name="Williams K.H."/>
            <person name="Hubbard S.S."/>
            <person name="Banfield J.F."/>
        </authorList>
    </citation>
    <scope>NUCLEOTIDE SEQUENCE [LARGE SCALE GENOMIC DNA]</scope>
</reference>
<dbReference type="AlphaFoldDB" id="A0A1F7WDH1"/>
<evidence type="ECO:0000259" key="2">
    <source>
        <dbReference type="Pfam" id="PF11258"/>
    </source>
</evidence>
<sequence>MLDPESKTVRRQTDARRAVFAIGADFWRGSAGWVLVLAMLLVGVAAISFTYWSGDDACGLVSTELELSELAEAGSTINGLLPSDQLRSVVDGRSLVDREEERLFTVVLDNIAEARPAASIATATLVWEAPVEGGITRLLALFRDDADLRRIGPVRSVRPYFVDWTEEYGAVLTHVGGSPQALSRLHSSDLFELDEMRQGGYFWRDRSRSAPHNVYTSSDLLHEALVDYGELESNIDLDTNRPFKMSNLETVDYGDVKEIEISFGSPDFDVTWAFDADTGTYLRHQGAGKFLDESQTLVAADNVIVQITDISVIDSIGRRSIRTSGIGSALLFQDGRVKEVHWSKVENDRTRFLDIETSDELPLNVGTTWIEVVGETKAVSY</sequence>
<evidence type="ECO:0000313" key="4">
    <source>
        <dbReference type="EMBL" id="OGM00820.1"/>
    </source>
</evidence>
<gene>
    <name evidence="4" type="ORF">A2480_01255</name>
</gene>
<dbReference type="InterPro" id="IPR021416">
    <property type="entry name" value="DUF3048_N"/>
</dbReference>
<keyword evidence="1" id="KW-1133">Transmembrane helix</keyword>
<dbReference type="STRING" id="1802424.A2480_01255"/>
<dbReference type="SUPFAM" id="SSF159774">
    <property type="entry name" value="YerB-like"/>
    <property type="match status" value="1"/>
</dbReference>
<dbReference type="Proteomes" id="UP000176988">
    <property type="component" value="Unassembled WGS sequence"/>
</dbReference>
<organism evidence="4 5">
    <name type="scientific">Candidatus Uhrbacteria bacterium RIFOXYC2_FULL_47_19</name>
    <dbReference type="NCBI Taxonomy" id="1802424"/>
    <lineage>
        <taxon>Bacteria</taxon>
        <taxon>Candidatus Uhriibacteriota</taxon>
    </lineage>
</organism>
<keyword evidence="1" id="KW-0472">Membrane</keyword>
<evidence type="ECO:0008006" key="6">
    <source>
        <dbReference type="Google" id="ProtNLM"/>
    </source>
</evidence>
<dbReference type="InterPro" id="IPR023158">
    <property type="entry name" value="YerB-like_sf"/>
</dbReference>
<dbReference type="EMBL" id="MGFG01000023">
    <property type="protein sequence ID" value="OGM00820.1"/>
    <property type="molecule type" value="Genomic_DNA"/>
</dbReference>
<feature type="transmembrane region" description="Helical" evidence="1">
    <location>
        <begin position="31"/>
        <end position="52"/>
    </location>
</feature>
<accession>A0A1F7WDH1</accession>
<dbReference type="InterPro" id="IPR035328">
    <property type="entry name" value="DUF3048_C"/>
</dbReference>
<feature type="domain" description="DUF3048" evidence="2">
    <location>
        <begin position="99"/>
        <end position="225"/>
    </location>
</feature>
<protein>
    <recommendedName>
        <fullName evidence="6">DUF3048 domain-containing protein</fullName>
    </recommendedName>
</protein>
<keyword evidence="1" id="KW-0812">Transmembrane</keyword>
<evidence type="ECO:0000256" key="1">
    <source>
        <dbReference type="SAM" id="Phobius"/>
    </source>
</evidence>
<name>A0A1F7WDH1_9BACT</name>
<dbReference type="Gene3D" id="3.50.90.10">
    <property type="entry name" value="YerB-like"/>
    <property type="match status" value="1"/>
</dbReference>
<feature type="domain" description="DUF3048" evidence="3">
    <location>
        <begin position="261"/>
        <end position="370"/>
    </location>
</feature>